<dbReference type="PANTHER" id="PTHR43884">
    <property type="entry name" value="ACYL-COA DEHYDROGENASE"/>
    <property type="match status" value="1"/>
</dbReference>
<comment type="similarity">
    <text evidence="8">Belongs to the DszC flavin monooxygenase family.</text>
</comment>
<dbReference type="InterPro" id="IPR046373">
    <property type="entry name" value="Acyl-CoA_Oxase/DH_mid-dom_sf"/>
</dbReference>
<dbReference type="SUPFAM" id="SSF56645">
    <property type="entry name" value="Acyl-CoA dehydrogenase NM domain-like"/>
    <property type="match status" value="1"/>
</dbReference>
<comment type="caution">
    <text evidence="18">The sequence shown here is derived from an EMBL/GenBank/DDBJ whole genome shotgun (WGS) entry which is preliminary data.</text>
</comment>
<keyword evidence="6" id="KW-0503">Monooxygenase</keyword>
<dbReference type="Pfam" id="PF02770">
    <property type="entry name" value="Acyl-CoA_dh_M"/>
    <property type="match status" value="1"/>
</dbReference>
<evidence type="ECO:0000313" key="18">
    <source>
        <dbReference type="EMBL" id="GBR48328.1"/>
    </source>
</evidence>
<evidence type="ECO:0000256" key="7">
    <source>
        <dbReference type="ARBA" id="ARBA00034307"/>
    </source>
</evidence>
<dbReference type="EMBL" id="BAQB01000027">
    <property type="protein sequence ID" value="GBR48328.1"/>
    <property type="molecule type" value="Genomic_DNA"/>
</dbReference>
<dbReference type="InterPro" id="IPR036250">
    <property type="entry name" value="AcylCo_DH-like_C"/>
</dbReference>
<comment type="catalytic activity">
    <reaction evidence="11">
        <text>dibenzothiophene + FMNH2 + O2 = dibenzothiophene 5-oxide + FMN + H2O + H(+)</text>
        <dbReference type="Rhea" id="RHEA:49076"/>
        <dbReference type="ChEBI" id="CHEBI:15377"/>
        <dbReference type="ChEBI" id="CHEBI:15378"/>
        <dbReference type="ChEBI" id="CHEBI:15379"/>
        <dbReference type="ChEBI" id="CHEBI:23681"/>
        <dbReference type="ChEBI" id="CHEBI:23683"/>
        <dbReference type="ChEBI" id="CHEBI:57618"/>
        <dbReference type="ChEBI" id="CHEBI:58210"/>
    </reaction>
</comment>
<feature type="domain" description="Acyl-CoA oxidase/dehydrogenase middle" evidence="15">
    <location>
        <begin position="144"/>
        <end position="229"/>
    </location>
</feature>
<dbReference type="InterPro" id="IPR023922">
    <property type="entry name" value="S04_starv_induced_SfnB"/>
</dbReference>
<dbReference type="Pfam" id="PF08028">
    <property type="entry name" value="Acyl-CoA_dh_2"/>
    <property type="match status" value="1"/>
</dbReference>
<dbReference type="EC" id="1.14.14.21" evidence="9"/>
<keyword evidence="5" id="KW-0560">Oxidoreductase</keyword>
<dbReference type="SUPFAM" id="SSF47203">
    <property type="entry name" value="Acyl-CoA dehydrogenase C-terminal domain-like"/>
    <property type="match status" value="1"/>
</dbReference>
<dbReference type="PIRSF" id="PIRSF016578">
    <property type="entry name" value="HsaA"/>
    <property type="match status" value="1"/>
</dbReference>
<comment type="pathway">
    <text evidence="7">Sulfur metabolism; dibenzothiophene degradation.</text>
</comment>
<evidence type="ECO:0000256" key="14">
    <source>
        <dbReference type="SAM" id="MobiDB-lite"/>
    </source>
</evidence>
<feature type="domain" description="Acyl-CoA dehydrogenase/oxidase N-terminal" evidence="16">
    <location>
        <begin position="39"/>
        <end position="135"/>
    </location>
</feature>
<comment type="catalytic activity">
    <reaction evidence="13">
        <text>dibenzothiophene + 2 FMNH2 + 2 O2 = dibenzothiophene 5,5-dioxide + 2 FMN + 2 H2O + 2 H(+)</text>
        <dbReference type="Rhea" id="RHEA:49072"/>
        <dbReference type="ChEBI" id="CHEBI:15377"/>
        <dbReference type="ChEBI" id="CHEBI:15378"/>
        <dbReference type="ChEBI" id="CHEBI:15379"/>
        <dbReference type="ChEBI" id="CHEBI:23681"/>
        <dbReference type="ChEBI" id="CHEBI:57618"/>
        <dbReference type="ChEBI" id="CHEBI:58210"/>
        <dbReference type="ChEBI" id="CHEBI:90356"/>
        <dbReference type="EC" id="1.14.14.21"/>
    </reaction>
</comment>
<evidence type="ECO:0000256" key="6">
    <source>
        <dbReference type="ARBA" id="ARBA00023033"/>
    </source>
</evidence>
<evidence type="ECO:0000256" key="5">
    <source>
        <dbReference type="ARBA" id="ARBA00023002"/>
    </source>
</evidence>
<dbReference type="Proteomes" id="UP001062443">
    <property type="component" value="Unassembled WGS sequence"/>
</dbReference>
<reference evidence="18" key="1">
    <citation type="submission" date="2013-04" db="EMBL/GenBank/DDBJ databases">
        <title>The genome sequencing project of 58 acetic acid bacteria.</title>
        <authorList>
            <person name="Okamoto-Kainuma A."/>
            <person name="Ishikawa M."/>
            <person name="Umino S."/>
            <person name="Koizumi Y."/>
            <person name="Shiwa Y."/>
            <person name="Yoshikawa H."/>
            <person name="Matsutani M."/>
            <person name="Matsushita K."/>
        </authorList>
    </citation>
    <scope>NUCLEOTIDE SEQUENCE</scope>
    <source>
        <strain evidence="18">NBRC 106556</strain>
    </source>
</reference>
<evidence type="ECO:0000256" key="11">
    <source>
        <dbReference type="ARBA" id="ARBA00047859"/>
    </source>
</evidence>
<evidence type="ECO:0000256" key="9">
    <source>
        <dbReference type="ARBA" id="ARBA00034328"/>
    </source>
</evidence>
<evidence type="ECO:0000256" key="3">
    <source>
        <dbReference type="ARBA" id="ARBA00022643"/>
    </source>
</evidence>
<proteinExistence type="inferred from homology"/>
<dbReference type="InterPro" id="IPR006091">
    <property type="entry name" value="Acyl-CoA_Oxase/DH_mid-dom"/>
</dbReference>
<dbReference type="NCBIfam" id="TIGR04022">
    <property type="entry name" value="sulfur_SfnB"/>
    <property type="match status" value="1"/>
</dbReference>
<dbReference type="PANTHER" id="PTHR43884:SF12">
    <property type="entry name" value="ISOVALERYL-COA DEHYDROGENASE, MITOCHONDRIAL-RELATED"/>
    <property type="match status" value="1"/>
</dbReference>
<evidence type="ECO:0000256" key="10">
    <source>
        <dbReference type="ARBA" id="ARBA00034345"/>
    </source>
</evidence>
<keyword evidence="2" id="KW-0285">Flavoprotein</keyword>
<keyword evidence="4" id="KW-0547">Nucleotide-binding</keyword>
<evidence type="ECO:0000256" key="2">
    <source>
        <dbReference type="ARBA" id="ARBA00022630"/>
    </source>
</evidence>
<evidence type="ECO:0000259" key="17">
    <source>
        <dbReference type="Pfam" id="PF08028"/>
    </source>
</evidence>
<accession>A0ABQ0QKT7</accession>
<keyword evidence="3" id="KW-0288">FMN</keyword>
<evidence type="ECO:0000256" key="1">
    <source>
        <dbReference type="ARBA" id="ARBA00004496"/>
    </source>
</evidence>
<sequence length="415" mass="45482">MTNTLRIGDGSSVPAPTWPRQPTYIIRDDEEALNIAQDIAHKIAQNVQERERNDFFPHDELNLYSASGLWGITVPRDYGGADVSYVTVGHVLRLIAAADSSLAQLTQNHLATVSVIRSVGNEAQKAELFALILSGKRFGNAFSERGTRTIAELKTHFHHDGSDVVVNGTKHYASGALAADLVQIVTRDEEGRGWLAIAERNATGLTVINDWSSFGQRGTGSGRVILENVRVPTQRLLPAWQSYDPDTPFPDSAISQFLQAAIDAGLAEGALAETENFVRTRTRPWIDATEPHATDDPYTIHKIGSLHVRLSAARALLDVAGLKIDDAVRAPSPDKVAHAQIAVAKAKILTTEIAIETANALFELGGTASTDRDLGLDRYWRNARAHTLHDPVRWKYAIVGSFHLNQRRPPLHPWS</sequence>
<dbReference type="InterPro" id="IPR013786">
    <property type="entry name" value="AcylCoA_DH/ox_N"/>
</dbReference>
<gene>
    <name evidence="18" type="ORF">AA106556_1761</name>
</gene>
<dbReference type="Gene3D" id="2.40.110.10">
    <property type="entry name" value="Butyryl-CoA Dehydrogenase, subunit A, domain 2"/>
    <property type="match status" value="1"/>
</dbReference>
<evidence type="ECO:0000256" key="12">
    <source>
        <dbReference type="ARBA" id="ARBA00048445"/>
    </source>
</evidence>
<dbReference type="InterPro" id="IPR013107">
    <property type="entry name" value="Acyl-CoA_DH_C"/>
</dbReference>
<dbReference type="RefSeq" id="WP_068173633.1">
    <property type="nucleotide sequence ID" value="NZ_BAQB01000027.1"/>
</dbReference>
<keyword evidence="19" id="KW-1185">Reference proteome</keyword>
<feature type="region of interest" description="Disordered" evidence="14">
    <location>
        <begin position="1"/>
        <end position="21"/>
    </location>
</feature>
<dbReference type="Gene3D" id="1.10.540.10">
    <property type="entry name" value="Acyl-CoA dehydrogenase/oxidase, N-terminal domain"/>
    <property type="match status" value="1"/>
</dbReference>
<evidence type="ECO:0000259" key="15">
    <source>
        <dbReference type="Pfam" id="PF02770"/>
    </source>
</evidence>
<comment type="subcellular location">
    <subcellularLocation>
        <location evidence="1">Cytoplasm</location>
    </subcellularLocation>
</comment>
<protein>
    <recommendedName>
        <fullName evidence="10">Dibenzothiophene monooxygenase</fullName>
        <ecNumber evidence="9">1.14.14.21</ecNumber>
    </recommendedName>
</protein>
<feature type="domain" description="Acyl-CoA dehydrogenase C-terminal" evidence="17">
    <location>
        <begin position="259"/>
        <end position="390"/>
    </location>
</feature>
<evidence type="ECO:0000256" key="13">
    <source>
        <dbReference type="ARBA" id="ARBA00049456"/>
    </source>
</evidence>
<evidence type="ECO:0000256" key="8">
    <source>
        <dbReference type="ARBA" id="ARBA00034317"/>
    </source>
</evidence>
<dbReference type="InterPro" id="IPR009100">
    <property type="entry name" value="AcylCoA_DH/oxidase_NM_dom_sf"/>
</dbReference>
<dbReference type="Gene3D" id="1.20.140.10">
    <property type="entry name" value="Butyryl-CoA Dehydrogenase, subunit A, domain 3"/>
    <property type="match status" value="1"/>
</dbReference>
<evidence type="ECO:0000259" key="16">
    <source>
        <dbReference type="Pfam" id="PF02771"/>
    </source>
</evidence>
<evidence type="ECO:0000313" key="19">
    <source>
        <dbReference type="Proteomes" id="UP001062443"/>
    </source>
</evidence>
<dbReference type="Pfam" id="PF02771">
    <property type="entry name" value="Acyl-CoA_dh_N"/>
    <property type="match status" value="1"/>
</dbReference>
<comment type="catalytic activity">
    <reaction evidence="12">
        <text>dibenzothiophene 5-oxide + FMNH2 + O2 = dibenzothiophene 5,5-dioxide + FMN + H2O + H(+)</text>
        <dbReference type="Rhea" id="RHEA:49080"/>
        <dbReference type="ChEBI" id="CHEBI:15377"/>
        <dbReference type="ChEBI" id="CHEBI:15378"/>
        <dbReference type="ChEBI" id="CHEBI:15379"/>
        <dbReference type="ChEBI" id="CHEBI:23683"/>
        <dbReference type="ChEBI" id="CHEBI:57618"/>
        <dbReference type="ChEBI" id="CHEBI:58210"/>
        <dbReference type="ChEBI" id="CHEBI:90356"/>
    </reaction>
</comment>
<dbReference type="InterPro" id="IPR037069">
    <property type="entry name" value="AcylCoA_DH/ox_N_sf"/>
</dbReference>
<name>A0ABQ0QKT7_9PROT</name>
<evidence type="ECO:0000256" key="4">
    <source>
        <dbReference type="ARBA" id="ARBA00022741"/>
    </source>
</evidence>
<organism evidence="18 19">
    <name type="scientific">Neokomagataea tanensis NBRC 106556</name>
    <dbReference type="NCBI Taxonomy" id="1223519"/>
    <lineage>
        <taxon>Bacteria</taxon>
        <taxon>Pseudomonadati</taxon>
        <taxon>Pseudomonadota</taxon>
        <taxon>Alphaproteobacteria</taxon>
        <taxon>Acetobacterales</taxon>
        <taxon>Acetobacteraceae</taxon>
        <taxon>Neokomagataea</taxon>
    </lineage>
</organism>